<dbReference type="InterPro" id="IPR011990">
    <property type="entry name" value="TPR-like_helical_dom_sf"/>
</dbReference>
<reference evidence="1" key="1">
    <citation type="submission" date="2021-02" db="EMBL/GenBank/DDBJ databases">
        <authorList>
            <person name="Dougan E. K."/>
            <person name="Rhodes N."/>
            <person name="Thang M."/>
            <person name="Chan C."/>
        </authorList>
    </citation>
    <scope>NUCLEOTIDE SEQUENCE</scope>
</reference>
<dbReference type="InterPro" id="IPR015797">
    <property type="entry name" value="NUDIX_hydrolase-like_dom_sf"/>
</dbReference>
<evidence type="ECO:0008006" key="3">
    <source>
        <dbReference type="Google" id="ProtNLM"/>
    </source>
</evidence>
<evidence type="ECO:0000313" key="2">
    <source>
        <dbReference type="Proteomes" id="UP000604046"/>
    </source>
</evidence>
<dbReference type="EMBL" id="CAJNDS010002845">
    <property type="protein sequence ID" value="CAE7617162.1"/>
    <property type="molecule type" value="Genomic_DNA"/>
</dbReference>
<dbReference type="OrthoDB" id="437018at2759"/>
<comment type="caution">
    <text evidence="1">The sequence shown here is derived from an EMBL/GenBank/DDBJ whole genome shotgun (WGS) entry which is preliminary data.</text>
</comment>
<dbReference type="Proteomes" id="UP000604046">
    <property type="component" value="Unassembled WGS sequence"/>
</dbReference>
<dbReference type="SUPFAM" id="SSF55811">
    <property type="entry name" value="Nudix"/>
    <property type="match status" value="1"/>
</dbReference>
<dbReference type="GO" id="GO:0003729">
    <property type="term" value="F:mRNA binding"/>
    <property type="evidence" value="ECO:0007669"/>
    <property type="project" value="TreeGrafter"/>
</dbReference>
<sequence>MEVLRIRALPADKFTFTAALRGVAEAWSRAISLTTLLGSCTVQADAMLCATAAASLPREEWAKACQTLQSARACHVEVDVALTNAALSPLVSSGGDWHLVLGALDVLRDQGMQPSETSLSLSLRMCSWPAAVQLIGSGKEMSVQPNLHVLAAALPSLSKTWAQGLALRRAAALKGLGWDAVSANLVAASCATCGCWAESLQQLPAQGRDEVSFGIAVDCCGQGRLWDSVLRLLTSLRAQRLEASGSAFGAAAVQHWSQAIALLRWLRQIGDVESAGNALAAAVQSCTSTAPGRWALALSLLHRPTGSVLNAALAAGQRGHAWQICLELVQSRGARPDTVAFNAAASTLASGAQWREGLLLTASTAGETTQVTLGAAARACEFGSAWRLAGSVLHLVQVFSLQIGQVIYGSVASSCEQTCRWSQAQQLLAELMQRCLRPNPVLGNTVASATSRASAWKHVLLLVVDPCPAMPPGAFVALLRAVGSPKDPGEPEDLEVLLQCRAQHLKYPGTWGLPGGQLGWEEAHAYYDHAVEPSLRERIVRRAALRELLEEAAAGSVSTGSKTTIYFEPLRVEVSGEQAVKLSRKDWHCHMPAGLSFFEVDAARSRRMKVAHYDTFIFVYVICNLRDGDEFAAGGSWRPREGSGGYEVDTSRGFEGYRWKRLGQLDAATGADEELCPWLLRFFHDNLQEFTAAARELQAAPEWTRPEPTCTWKTPTPRRLFQLLAVAVESKAWIQQRDRQHFTLADWQAREKGGPDELWTAQLSELVRRLFTHLQAAPPTERRGRYWGARSPLKLMLLCADAAESEDFQRYRDDSNFGLLDWQSWASTQGEAMKEWMKERSDLLLQLCAACAEHAKVDQPFADLGTDLLATAACESTGHARELVRLLGERLSIRSARSLHAARSQTSPEGLFP</sequence>
<dbReference type="PANTHER" id="PTHR47938:SF35">
    <property type="entry name" value="PENTATRICOPEPTIDE REPEAT-CONTAINING PROTEIN 4, MITOCHONDRIAL-RELATED"/>
    <property type="match status" value="1"/>
</dbReference>
<proteinExistence type="predicted"/>
<dbReference type="PANTHER" id="PTHR47938">
    <property type="entry name" value="RESPIRATORY COMPLEX I CHAPERONE (CIA84), PUTATIVE (AFU_ORTHOLOGUE AFUA_2G06020)-RELATED"/>
    <property type="match status" value="1"/>
</dbReference>
<keyword evidence="2" id="KW-1185">Reference proteome</keyword>
<dbReference type="Gene3D" id="1.25.40.10">
    <property type="entry name" value="Tetratricopeptide repeat domain"/>
    <property type="match status" value="2"/>
</dbReference>
<dbReference type="AlphaFoldDB" id="A0A812VFU1"/>
<name>A0A812VFU1_9DINO</name>
<accession>A0A812VFU1</accession>
<protein>
    <recommendedName>
        <fullName evidence="3">Pentatricopeptide repeat-containing protein, chloroplastic</fullName>
    </recommendedName>
</protein>
<organism evidence="1 2">
    <name type="scientific">Symbiodinium natans</name>
    <dbReference type="NCBI Taxonomy" id="878477"/>
    <lineage>
        <taxon>Eukaryota</taxon>
        <taxon>Sar</taxon>
        <taxon>Alveolata</taxon>
        <taxon>Dinophyceae</taxon>
        <taxon>Suessiales</taxon>
        <taxon>Symbiodiniaceae</taxon>
        <taxon>Symbiodinium</taxon>
    </lineage>
</organism>
<gene>
    <name evidence="1" type="ORF">SNAT2548_LOCUS35087</name>
</gene>
<evidence type="ECO:0000313" key="1">
    <source>
        <dbReference type="EMBL" id="CAE7617162.1"/>
    </source>
</evidence>
<dbReference type="Gene3D" id="3.90.79.10">
    <property type="entry name" value="Nucleoside Triphosphate Pyrophosphohydrolase"/>
    <property type="match status" value="1"/>
</dbReference>